<dbReference type="EMBL" id="JALJOR010000009">
    <property type="protein sequence ID" value="KAK9811825.1"/>
    <property type="molecule type" value="Genomic_DNA"/>
</dbReference>
<feature type="compositionally biased region" description="Basic residues" evidence="2">
    <location>
        <begin position="1"/>
        <end position="13"/>
    </location>
</feature>
<evidence type="ECO:0000256" key="1">
    <source>
        <dbReference type="ARBA" id="ARBA00009313"/>
    </source>
</evidence>
<keyword evidence="5" id="KW-1185">Reference proteome</keyword>
<dbReference type="PANTHER" id="PTHR13087:SF0">
    <property type="entry name" value="NFKB ACTIVATING PROTEIN LIKE"/>
    <property type="match status" value="1"/>
</dbReference>
<comment type="similarity">
    <text evidence="1">Belongs to the NKAP family.</text>
</comment>
<feature type="domain" description="NF-kappa-B-activating protein C-terminal" evidence="3">
    <location>
        <begin position="323"/>
        <end position="421"/>
    </location>
</feature>
<evidence type="ECO:0000313" key="5">
    <source>
        <dbReference type="Proteomes" id="UP001489004"/>
    </source>
</evidence>
<dbReference type="InterPro" id="IPR040466">
    <property type="entry name" value="NKAP"/>
</dbReference>
<evidence type="ECO:0000256" key="2">
    <source>
        <dbReference type="SAM" id="MobiDB-lite"/>
    </source>
</evidence>
<feature type="compositionally biased region" description="Low complexity" evidence="2">
    <location>
        <begin position="199"/>
        <end position="208"/>
    </location>
</feature>
<feature type="compositionally biased region" description="Low complexity" evidence="2">
    <location>
        <begin position="36"/>
        <end position="45"/>
    </location>
</feature>
<evidence type="ECO:0000259" key="3">
    <source>
        <dbReference type="Pfam" id="PF06047"/>
    </source>
</evidence>
<feature type="region of interest" description="Disordered" evidence="2">
    <location>
        <begin position="291"/>
        <end position="323"/>
    </location>
</feature>
<feature type="compositionally biased region" description="Basic and acidic residues" evidence="2">
    <location>
        <begin position="49"/>
        <end position="71"/>
    </location>
</feature>
<feature type="compositionally biased region" description="Gly residues" evidence="2">
    <location>
        <begin position="72"/>
        <end position="84"/>
    </location>
</feature>
<dbReference type="PANTHER" id="PTHR13087">
    <property type="entry name" value="NF-KAPPA B ACTIVATING PROTEIN"/>
    <property type="match status" value="1"/>
</dbReference>
<dbReference type="Pfam" id="PF06047">
    <property type="entry name" value="Nkap_C"/>
    <property type="match status" value="1"/>
</dbReference>
<gene>
    <name evidence="4" type="ORF">WJX72_010882</name>
</gene>
<feature type="region of interest" description="Disordered" evidence="2">
    <location>
        <begin position="1"/>
        <end position="115"/>
    </location>
</feature>
<name>A0AAW1PPS4_9CHLO</name>
<reference evidence="4 5" key="1">
    <citation type="journal article" date="2024" name="Nat. Commun.">
        <title>Phylogenomics reveals the evolutionary origins of lichenization in chlorophyte algae.</title>
        <authorList>
            <person name="Puginier C."/>
            <person name="Libourel C."/>
            <person name="Otte J."/>
            <person name="Skaloud P."/>
            <person name="Haon M."/>
            <person name="Grisel S."/>
            <person name="Petersen M."/>
            <person name="Berrin J.G."/>
            <person name="Delaux P.M."/>
            <person name="Dal Grande F."/>
            <person name="Keller J."/>
        </authorList>
    </citation>
    <scope>NUCLEOTIDE SEQUENCE [LARGE SCALE GENOMIC DNA]</scope>
    <source>
        <strain evidence="4 5">SAG 2043</strain>
    </source>
</reference>
<dbReference type="InterPro" id="IPR009269">
    <property type="entry name" value="NKAP_C"/>
</dbReference>
<dbReference type="GO" id="GO:0010468">
    <property type="term" value="P:regulation of gene expression"/>
    <property type="evidence" value="ECO:0007669"/>
    <property type="project" value="TreeGrafter"/>
</dbReference>
<feature type="compositionally biased region" description="Basic and acidic residues" evidence="2">
    <location>
        <begin position="229"/>
        <end position="238"/>
    </location>
</feature>
<feature type="compositionally biased region" description="Basic and acidic residues" evidence="2">
    <location>
        <begin position="261"/>
        <end position="270"/>
    </location>
</feature>
<feature type="compositionally biased region" description="Basic and acidic residues" evidence="2">
    <location>
        <begin position="291"/>
        <end position="301"/>
    </location>
</feature>
<accession>A0AAW1PPS4</accession>
<feature type="compositionally biased region" description="Basic residues" evidence="2">
    <location>
        <begin position="182"/>
        <end position="197"/>
    </location>
</feature>
<feature type="region of interest" description="Disordered" evidence="2">
    <location>
        <begin position="137"/>
        <end position="270"/>
    </location>
</feature>
<comment type="caution">
    <text evidence="4">The sequence shown here is derived from an EMBL/GenBank/DDBJ whole genome shotgun (WGS) entry which is preliminary data.</text>
</comment>
<sequence>MSYRSRSPRRARSRSPSPAYKHRRPRSRSAERRRSPSPARRGSPSYHPYRPERQHRDRHDGGYNGGYDRDGGGGGRPGGRGGNWQGNDRANGGGWGHGRDEPAPYQDESDGELRGLPFPEYRRLKRQKLAERLVACIWRNTPTPSPSPERPSRPLENGKPGEGKSDAEAPVSSEDDQGRRSKPDKRTKRKKERRSHKVASPSASSASDSEAEPRRRDSHHHPANGPHHPHAEGADEGHVAAAAAAAAAAAVGEHVQVADADEPRDMNTEDEIDRQCAELFREWLEEEKAAAAAAEERRRQEAEEEVLVGPAPPTADGQFAPSGYGGALRPGEGEAMAAYVQSGKRIPRRGEVGLNAGQIEHFETLGYVMSGSRHNRMNAVRIRKENQVYTAEEKAALAMYNFEENKKKETKILADMQKLVNRTLGDAEAEIGPSLPTVSE</sequence>
<dbReference type="Proteomes" id="UP001489004">
    <property type="component" value="Unassembled WGS sequence"/>
</dbReference>
<feature type="compositionally biased region" description="Low complexity" evidence="2">
    <location>
        <begin position="239"/>
        <end position="255"/>
    </location>
</feature>
<protein>
    <recommendedName>
        <fullName evidence="3">NF-kappa-B-activating protein C-terminal domain-containing protein</fullName>
    </recommendedName>
</protein>
<dbReference type="GO" id="GO:0003682">
    <property type="term" value="F:chromatin binding"/>
    <property type="evidence" value="ECO:0007669"/>
    <property type="project" value="InterPro"/>
</dbReference>
<proteinExistence type="inferred from homology"/>
<evidence type="ECO:0000313" key="4">
    <source>
        <dbReference type="EMBL" id="KAK9811825.1"/>
    </source>
</evidence>
<organism evidence="4 5">
    <name type="scientific">[Myrmecia] bisecta</name>
    <dbReference type="NCBI Taxonomy" id="41462"/>
    <lineage>
        <taxon>Eukaryota</taxon>
        <taxon>Viridiplantae</taxon>
        <taxon>Chlorophyta</taxon>
        <taxon>core chlorophytes</taxon>
        <taxon>Trebouxiophyceae</taxon>
        <taxon>Trebouxiales</taxon>
        <taxon>Trebouxiaceae</taxon>
        <taxon>Myrmecia</taxon>
    </lineage>
</organism>
<dbReference type="GO" id="GO:0005634">
    <property type="term" value="C:nucleus"/>
    <property type="evidence" value="ECO:0007669"/>
    <property type="project" value="TreeGrafter"/>
</dbReference>
<dbReference type="AlphaFoldDB" id="A0AAW1PPS4"/>